<evidence type="ECO:0000256" key="2">
    <source>
        <dbReference type="ARBA" id="ARBA00022730"/>
    </source>
</evidence>
<dbReference type="InterPro" id="IPR049946">
    <property type="entry name" value="RIBOSOMAL_L20_CS"/>
</dbReference>
<keyword evidence="4 8" id="KW-0689">Ribosomal protein</keyword>
<organism evidence="10 11">
    <name type="scientific">Irregularibacter muris</name>
    <dbReference type="NCBI Taxonomy" id="1796619"/>
    <lineage>
        <taxon>Bacteria</taxon>
        <taxon>Bacillati</taxon>
        <taxon>Bacillota</taxon>
        <taxon>Clostridia</taxon>
        <taxon>Eubacteriales</taxon>
        <taxon>Eubacteriaceae</taxon>
        <taxon>Irregularibacter</taxon>
    </lineage>
</organism>
<dbReference type="PROSITE" id="PS00937">
    <property type="entry name" value="RIBOSOMAL_L20"/>
    <property type="match status" value="1"/>
</dbReference>
<dbReference type="FunFam" id="1.10.1900.20:FF:000001">
    <property type="entry name" value="50S ribosomal protein L20"/>
    <property type="match status" value="1"/>
</dbReference>
<evidence type="ECO:0000256" key="9">
    <source>
        <dbReference type="RuleBase" id="RU000560"/>
    </source>
</evidence>
<dbReference type="Gene3D" id="1.10.1900.20">
    <property type="entry name" value="Ribosomal protein L20"/>
    <property type="match status" value="1"/>
</dbReference>
<dbReference type="NCBIfam" id="TIGR01032">
    <property type="entry name" value="rplT_bact"/>
    <property type="match status" value="1"/>
</dbReference>
<accession>A0AAE3HD64</accession>
<comment type="function">
    <text evidence="6 8 9">Binds directly to 23S ribosomal RNA and is necessary for the in vitro assembly process of the 50S ribosomal subunit. It is not involved in the protein synthesizing functions of that subunit.</text>
</comment>
<dbReference type="Proteomes" id="UP001205748">
    <property type="component" value="Unassembled WGS sequence"/>
</dbReference>
<dbReference type="PANTHER" id="PTHR10986">
    <property type="entry name" value="39S RIBOSOMAL PROTEIN L20"/>
    <property type="match status" value="1"/>
</dbReference>
<dbReference type="PRINTS" id="PR00062">
    <property type="entry name" value="RIBOSOMALL20"/>
</dbReference>
<comment type="caution">
    <text evidence="10">The sequence shown here is derived from an EMBL/GenBank/DDBJ whole genome shotgun (WGS) entry which is preliminary data.</text>
</comment>
<dbReference type="Pfam" id="PF00453">
    <property type="entry name" value="Ribosomal_L20"/>
    <property type="match status" value="1"/>
</dbReference>
<dbReference type="GO" id="GO:1990904">
    <property type="term" value="C:ribonucleoprotein complex"/>
    <property type="evidence" value="ECO:0007669"/>
    <property type="project" value="UniProtKB-KW"/>
</dbReference>
<reference evidence="10" key="1">
    <citation type="submission" date="2022-07" db="EMBL/GenBank/DDBJ databases">
        <title>Enhanced cultured diversity of the mouse gut microbiota enables custom-made synthetic communities.</title>
        <authorList>
            <person name="Afrizal A."/>
        </authorList>
    </citation>
    <scope>NUCLEOTIDE SEQUENCE</scope>
    <source>
        <strain evidence="10">DSM 28593</strain>
    </source>
</reference>
<name>A0AAE3HD64_9FIRM</name>
<keyword evidence="5 8" id="KW-0687">Ribonucleoprotein</keyword>
<evidence type="ECO:0000256" key="7">
    <source>
        <dbReference type="ARBA" id="ARBA00035172"/>
    </source>
</evidence>
<proteinExistence type="inferred from homology"/>
<keyword evidence="2 8" id="KW-0699">rRNA-binding</keyword>
<dbReference type="RefSeq" id="WP_257529177.1">
    <property type="nucleotide sequence ID" value="NZ_JANKAS010000001.1"/>
</dbReference>
<gene>
    <name evidence="8 10" type="primary">rplT</name>
    <name evidence="10" type="ORF">NSA47_02005</name>
</gene>
<evidence type="ECO:0000256" key="6">
    <source>
        <dbReference type="ARBA" id="ARBA00024775"/>
    </source>
</evidence>
<evidence type="ECO:0000256" key="8">
    <source>
        <dbReference type="HAMAP-Rule" id="MF_00382"/>
    </source>
</evidence>
<dbReference type="GO" id="GO:0000027">
    <property type="term" value="P:ribosomal large subunit assembly"/>
    <property type="evidence" value="ECO:0007669"/>
    <property type="project" value="UniProtKB-UniRule"/>
</dbReference>
<dbReference type="SUPFAM" id="SSF74731">
    <property type="entry name" value="Ribosomal protein L20"/>
    <property type="match status" value="1"/>
</dbReference>
<keyword evidence="3 8" id="KW-0694">RNA-binding</keyword>
<sequence length="119" mass="13386">MARVKGAMNARKKHKKILKLSKGYYGAKSKLYRPANEAVMRALSSAYTGRKLRKRDYRKLWIARINAAARMNGLSYSKFVNGLKLAGVEVNRKMLAEIAVNDAVAFQQLVEVAKEKLNA</sequence>
<dbReference type="Gene3D" id="6.10.160.10">
    <property type="match status" value="1"/>
</dbReference>
<dbReference type="GO" id="GO:0003735">
    <property type="term" value="F:structural constituent of ribosome"/>
    <property type="evidence" value="ECO:0007669"/>
    <property type="project" value="InterPro"/>
</dbReference>
<evidence type="ECO:0000313" key="10">
    <source>
        <dbReference type="EMBL" id="MCR1897761.1"/>
    </source>
</evidence>
<dbReference type="CDD" id="cd07026">
    <property type="entry name" value="Ribosomal_L20"/>
    <property type="match status" value="1"/>
</dbReference>
<dbReference type="GO" id="GO:0019843">
    <property type="term" value="F:rRNA binding"/>
    <property type="evidence" value="ECO:0007669"/>
    <property type="project" value="UniProtKB-UniRule"/>
</dbReference>
<dbReference type="InterPro" id="IPR035566">
    <property type="entry name" value="Ribosomal_protein_bL20_C"/>
</dbReference>
<dbReference type="InterPro" id="IPR005813">
    <property type="entry name" value="Ribosomal_bL20"/>
</dbReference>
<evidence type="ECO:0000256" key="3">
    <source>
        <dbReference type="ARBA" id="ARBA00022884"/>
    </source>
</evidence>
<dbReference type="AlphaFoldDB" id="A0AAE3HD64"/>
<dbReference type="GO" id="GO:0005840">
    <property type="term" value="C:ribosome"/>
    <property type="evidence" value="ECO:0007669"/>
    <property type="project" value="UniProtKB-KW"/>
</dbReference>
<protein>
    <recommendedName>
        <fullName evidence="7 8">Large ribosomal subunit protein bL20</fullName>
    </recommendedName>
</protein>
<dbReference type="GO" id="GO:0006412">
    <property type="term" value="P:translation"/>
    <property type="evidence" value="ECO:0007669"/>
    <property type="project" value="InterPro"/>
</dbReference>
<evidence type="ECO:0000256" key="1">
    <source>
        <dbReference type="ARBA" id="ARBA00007698"/>
    </source>
</evidence>
<comment type="similarity">
    <text evidence="1 8 9">Belongs to the bacterial ribosomal protein bL20 family.</text>
</comment>
<evidence type="ECO:0000256" key="5">
    <source>
        <dbReference type="ARBA" id="ARBA00023274"/>
    </source>
</evidence>
<dbReference type="EMBL" id="JANKAS010000001">
    <property type="protein sequence ID" value="MCR1897761.1"/>
    <property type="molecule type" value="Genomic_DNA"/>
</dbReference>
<evidence type="ECO:0000313" key="11">
    <source>
        <dbReference type="Proteomes" id="UP001205748"/>
    </source>
</evidence>
<evidence type="ECO:0000256" key="4">
    <source>
        <dbReference type="ARBA" id="ARBA00022980"/>
    </source>
</evidence>
<dbReference type="HAMAP" id="MF_00382">
    <property type="entry name" value="Ribosomal_bL20"/>
    <property type="match status" value="1"/>
</dbReference>
<keyword evidence="11" id="KW-1185">Reference proteome</keyword>